<proteinExistence type="inferred from homology"/>
<keyword evidence="4" id="KW-1185">Reference proteome</keyword>
<evidence type="ECO:0000256" key="2">
    <source>
        <dbReference type="SAM" id="Phobius"/>
    </source>
</evidence>
<dbReference type="AlphaFoldDB" id="A0A0N0XJH2"/>
<feature type="transmembrane region" description="Helical" evidence="2">
    <location>
        <begin position="116"/>
        <end position="138"/>
    </location>
</feature>
<dbReference type="RefSeq" id="WP_053937191.1">
    <property type="nucleotide sequence ID" value="NZ_LAQT01000005.1"/>
</dbReference>
<accession>A0A0N0XJH2</accession>
<dbReference type="Proteomes" id="UP000037939">
    <property type="component" value="Unassembled WGS sequence"/>
</dbReference>
<keyword evidence="2" id="KW-0812">Transmembrane</keyword>
<dbReference type="InterPro" id="IPR045584">
    <property type="entry name" value="Pilin-like"/>
</dbReference>
<dbReference type="OrthoDB" id="9810445at2"/>
<feature type="transmembrane region" description="Helical" evidence="2">
    <location>
        <begin position="86"/>
        <end position="110"/>
    </location>
</feature>
<comment type="similarity">
    <text evidence="1">Belongs to the N-Me-Phe pilin family.</text>
</comment>
<dbReference type="GO" id="GO:0009289">
    <property type="term" value="C:pilus"/>
    <property type="evidence" value="ECO:0007669"/>
    <property type="project" value="InterPro"/>
</dbReference>
<dbReference type="EMBL" id="LAQT01000005">
    <property type="protein sequence ID" value="KPC53688.1"/>
    <property type="molecule type" value="Genomic_DNA"/>
</dbReference>
<dbReference type="Gene3D" id="3.30.700.10">
    <property type="entry name" value="Glycoprotein, Type 4 Pilin"/>
    <property type="match status" value="1"/>
</dbReference>
<comment type="caution">
    <text evidence="3">The sequence shown here is derived from an EMBL/GenBank/DDBJ whole genome shotgun (WGS) entry which is preliminary data.</text>
</comment>
<dbReference type="GO" id="GO:0007155">
    <property type="term" value="P:cell adhesion"/>
    <property type="evidence" value="ECO:0007669"/>
    <property type="project" value="InterPro"/>
</dbReference>
<reference evidence="3 4" key="1">
    <citation type="submission" date="2015-07" db="EMBL/GenBank/DDBJ databases">
        <title>Draft genome sequence of the Amantichitinum ursilacus IGB-41, a new chitin-degrading bacterium.</title>
        <authorList>
            <person name="Kirstahler P."/>
            <person name="Guenther M."/>
            <person name="Grumaz C."/>
            <person name="Rupp S."/>
            <person name="Zibek S."/>
            <person name="Sohn K."/>
        </authorList>
    </citation>
    <scope>NUCLEOTIDE SEQUENCE [LARGE SCALE GENOMIC DNA]</scope>
    <source>
        <strain evidence="3 4">IGB-41</strain>
    </source>
</reference>
<dbReference type="InterPro" id="IPR001082">
    <property type="entry name" value="Pilin"/>
</dbReference>
<evidence type="ECO:0000313" key="3">
    <source>
        <dbReference type="EMBL" id="KPC53688.1"/>
    </source>
</evidence>
<dbReference type="SUPFAM" id="SSF54523">
    <property type="entry name" value="Pili subunits"/>
    <property type="match status" value="1"/>
</dbReference>
<dbReference type="STRING" id="857265.WG78_07590"/>
<dbReference type="Pfam" id="PF10947">
    <property type="entry name" value="DUF2628"/>
    <property type="match status" value="1"/>
</dbReference>
<name>A0A0N0XJH2_9NEIS</name>
<organism evidence="3 4">
    <name type="scientific">Amantichitinum ursilacus</name>
    <dbReference type="NCBI Taxonomy" id="857265"/>
    <lineage>
        <taxon>Bacteria</taxon>
        <taxon>Pseudomonadati</taxon>
        <taxon>Pseudomonadota</taxon>
        <taxon>Betaproteobacteria</taxon>
        <taxon>Neisseriales</taxon>
        <taxon>Chitinibacteraceae</taxon>
        <taxon>Amantichitinum</taxon>
    </lineage>
</organism>
<sequence>MNIECPQCDTVNDTTADRCYSCGAVLRPLTGHEAQQALYKAFVGPKNEDYYVAEFINFDEQGRAGISWNWAAFLVSMYWLLYRKMWLWAGIAMIVPTLLVTLGLLILVMLNQTAGIAVMVAVVLALGFVPPLIANALYYRHCRNTIAAVQARQPDYLLQLEELEQRGGVASKGILALGILVAVIVPRLVQAVVTPAYDNINGRASVDIALEYEQEAASAIGKYYRQHHEVPPSLAAAGFDAQPPEDVSDLHLDTANGQLELRFGIGGRLTGTRLLLSPTANAKYEVSWRCLSPDIPRKMLPPECR</sequence>
<evidence type="ECO:0000313" key="4">
    <source>
        <dbReference type="Proteomes" id="UP000037939"/>
    </source>
</evidence>
<evidence type="ECO:0000256" key="1">
    <source>
        <dbReference type="ARBA" id="ARBA00005233"/>
    </source>
</evidence>
<keyword evidence="2" id="KW-1133">Transmembrane helix</keyword>
<dbReference type="Pfam" id="PF00114">
    <property type="entry name" value="Pilin"/>
    <property type="match status" value="1"/>
</dbReference>
<keyword evidence="2" id="KW-0472">Membrane</keyword>
<protein>
    <submittedName>
        <fullName evidence="3">Fimbrial protein</fullName>
    </submittedName>
</protein>
<dbReference type="InterPro" id="IPR024399">
    <property type="entry name" value="DUF2628"/>
</dbReference>
<gene>
    <name evidence="3" type="primary">pilE1</name>
    <name evidence="3" type="ORF">WG78_07590</name>
</gene>